<accession>A0A0F7TWW7</accession>
<proteinExistence type="inferred from homology"/>
<dbReference type="InterPro" id="IPR048328">
    <property type="entry name" value="Dyp_perox_C"/>
</dbReference>
<dbReference type="PANTHER" id="PTHR30521:SF0">
    <property type="entry name" value="DYP-TYPE PEROXIDASE FAMILY PROTEIN"/>
    <property type="match status" value="1"/>
</dbReference>
<evidence type="ECO:0000256" key="4">
    <source>
        <dbReference type="ARBA" id="ARBA00023002"/>
    </source>
</evidence>
<evidence type="ECO:0000256" key="1">
    <source>
        <dbReference type="ARBA" id="ARBA00001970"/>
    </source>
</evidence>
<dbReference type="Pfam" id="PF20628">
    <property type="entry name" value="Dyp_perox_C"/>
    <property type="match status" value="1"/>
</dbReference>
<dbReference type="AlphaFoldDB" id="A0A0F7TWW7"/>
<name>A0A0F7TWW7_PENBI</name>
<dbReference type="EMBL" id="CDHK01000010">
    <property type="protein sequence ID" value="CEJ61164.1"/>
    <property type="molecule type" value="Genomic_DNA"/>
</dbReference>
<evidence type="ECO:0000256" key="2">
    <source>
        <dbReference type="ARBA" id="ARBA00022559"/>
    </source>
</evidence>
<protein>
    <submittedName>
        <fullName evidence="10">Putative Dyp-type peroxidase family</fullName>
    </submittedName>
</protein>
<comment type="cofactor">
    <cofactor evidence="1">
        <name>heme b</name>
        <dbReference type="ChEBI" id="CHEBI:60344"/>
    </cofactor>
</comment>
<evidence type="ECO:0000259" key="9">
    <source>
        <dbReference type="Pfam" id="PF20628"/>
    </source>
</evidence>
<keyword evidence="2 10" id="KW-0575">Peroxidase</keyword>
<evidence type="ECO:0000256" key="7">
    <source>
        <dbReference type="SAM" id="MobiDB-lite"/>
    </source>
</evidence>
<organism evidence="10 11">
    <name type="scientific">Penicillium brasilianum</name>
    <dbReference type="NCBI Taxonomy" id="104259"/>
    <lineage>
        <taxon>Eukaryota</taxon>
        <taxon>Fungi</taxon>
        <taxon>Dikarya</taxon>
        <taxon>Ascomycota</taxon>
        <taxon>Pezizomycotina</taxon>
        <taxon>Eurotiomycetes</taxon>
        <taxon>Eurotiomycetidae</taxon>
        <taxon>Eurotiales</taxon>
        <taxon>Aspergillaceae</taxon>
        <taxon>Penicillium</taxon>
    </lineage>
</organism>
<sequence>MRSFGSSTSTSLNTALRGTIRPIIQVPNSKQATCLSIHKTSRHLSTRLSPPGRVSARPIPCQLHPTSPRATMSSQRVPIESQRVDAPLTSSATFLVLSATDKPDSIKTIRSVVAGLDDLAKNVSIRDLNSQFACTVGIGSDIWDRLTGLPRPAELRPFKEIKGNKHTAVSTPGDLLFHIRSERRDICFEFERQLMDQLGDSVSLVDETVGFRYFDVRDLLGFVDGTANPVGPAVPSSVLVAEEDTSVQGGSYIVIQKYVHDLESWKSLPTETQEKIIGRTKIDNVELDDAESGQRSHKTLNTIEDENGGEHDILRDNMPFGSPGSGEFGTYFIGYTRRLWVIEKMLERMFIGHPPGLHDRILDFSTPLTGTTFFAPSASLLASLDSE</sequence>
<keyword evidence="4" id="KW-0560">Oxidoreductase</keyword>
<feature type="region of interest" description="Disordered" evidence="7">
    <location>
        <begin position="45"/>
        <end position="76"/>
    </location>
</feature>
<keyword evidence="11" id="KW-1185">Reference proteome</keyword>
<gene>
    <name evidence="10" type="ORF">PMG11_09704</name>
</gene>
<evidence type="ECO:0000313" key="11">
    <source>
        <dbReference type="Proteomes" id="UP000042958"/>
    </source>
</evidence>
<dbReference type="GO" id="GO:0020037">
    <property type="term" value="F:heme binding"/>
    <property type="evidence" value="ECO:0007669"/>
    <property type="project" value="InterPro"/>
</dbReference>
<evidence type="ECO:0000256" key="5">
    <source>
        <dbReference type="ARBA" id="ARBA00023004"/>
    </source>
</evidence>
<dbReference type="GO" id="GO:0005829">
    <property type="term" value="C:cytosol"/>
    <property type="evidence" value="ECO:0007669"/>
    <property type="project" value="TreeGrafter"/>
</dbReference>
<dbReference type="PROSITE" id="PS51404">
    <property type="entry name" value="DYP_PEROXIDASE"/>
    <property type="match status" value="1"/>
</dbReference>
<dbReference type="STRING" id="104259.A0A0F7TWW7"/>
<evidence type="ECO:0000259" key="8">
    <source>
        <dbReference type="Pfam" id="PF04261"/>
    </source>
</evidence>
<dbReference type="GO" id="GO:0046872">
    <property type="term" value="F:metal ion binding"/>
    <property type="evidence" value="ECO:0007669"/>
    <property type="project" value="UniProtKB-KW"/>
</dbReference>
<dbReference type="Pfam" id="PF04261">
    <property type="entry name" value="Dyp_perox_N"/>
    <property type="match status" value="1"/>
</dbReference>
<evidence type="ECO:0000256" key="3">
    <source>
        <dbReference type="ARBA" id="ARBA00022723"/>
    </source>
</evidence>
<comment type="similarity">
    <text evidence="6">Belongs to the DyP-type peroxidase family.</text>
</comment>
<dbReference type="GO" id="GO:0004601">
    <property type="term" value="F:peroxidase activity"/>
    <property type="evidence" value="ECO:0007669"/>
    <property type="project" value="UniProtKB-KW"/>
</dbReference>
<dbReference type="PANTHER" id="PTHR30521">
    <property type="entry name" value="DEFERROCHELATASE/PEROXIDASE"/>
    <property type="match status" value="1"/>
</dbReference>
<dbReference type="Proteomes" id="UP000042958">
    <property type="component" value="Unassembled WGS sequence"/>
</dbReference>
<feature type="domain" description="Dyp-type peroxidase N-terminal" evidence="8">
    <location>
        <begin position="86"/>
        <end position="212"/>
    </location>
</feature>
<dbReference type="InterPro" id="IPR006314">
    <property type="entry name" value="Dyp_peroxidase"/>
</dbReference>
<dbReference type="NCBIfam" id="TIGR01413">
    <property type="entry name" value="Dyp_perox_fam"/>
    <property type="match status" value="1"/>
</dbReference>
<keyword evidence="3" id="KW-0479">Metal-binding</keyword>
<reference evidence="11" key="1">
    <citation type="journal article" date="2015" name="Genome Announc.">
        <title>Draft genome sequence of the fungus Penicillium brasilianum MG11.</title>
        <authorList>
            <person name="Horn F."/>
            <person name="Linde J."/>
            <person name="Mattern D.J."/>
            <person name="Walther G."/>
            <person name="Guthke R."/>
            <person name="Brakhage A.A."/>
            <person name="Valiante V."/>
        </authorList>
    </citation>
    <scope>NUCLEOTIDE SEQUENCE [LARGE SCALE GENOMIC DNA]</scope>
    <source>
        <strain evidence="11">MG11</strain>
    </source>
</reference>
<feature type="compositionally biased region" description="Polar residues" evidence="7">
    <location>
        <begin position="64"/>
        <end position="76"/>
    </location>
</feature>
<evidence type="ECO:0000256" key="6">
    <source>
        <dbReference type="ARBA" id="ARBA00025737"/>
    </source>
</evidence>
<dbReference type="SUPFAM" id="SSF54909">
    <property type="entry name" value="Dimeric alpha+beta barrel"/>
    <property type="match status" value="1"/>
</dbReference>
<dbReference type="OrthoDB" id="76259at2759"/>
<keyword evidence="5" id="KW-0408">Iron</keyword>
<dbReference type="InterPro" id="IPR048327">
    <property type="entry name" value="Dyp_perox_N"/>
</dbReference>
<dbReference type="InterPro" id="IPR011008">
    <property type="entry name" value="Dimeric_a/b-barrel"/>
</dbReference>
<evidence type="ECO:0000313" key="10">
    <source>
        <dbReference type="EMBL" id="CEJ61164.1"/>
    </source>
</evidence>
<feature type="domain" description="Dyp-type peroxidase C-terminal" evidence="9">
    <location>
        <begin position="216"/>
        <end position="378"/>
    </location>
</feature>